<reference evidence="3" key="1">
    <citation type="journal article" date="2017" name="Nat. Microbiol.">
        <title>Global analysis of biosynthetic gene clusters reveals vast potential of secondary metabolite production in Penicillium species.</title>
        <authorList>
            <person name="Nielsen J.C."/>
            <person name="Grijseels S."/>
            <person name="Prigent S."/>
            <person name="Ji B."/>
            <person name="Dainat J."/>
            <person name="Nielsen K.F."/>
            <person name="Frisvad J.C."/>
            <person name="Workman M."/>
            <person name="Nielsen J."/>
        </authorList>
    </citation>
    <scope>NUCLEOTIDE SEQUENCE [LARGE SCALE GENOMIC DNA]</scope>
    <source>
        <strain evidence="3">IBT 31811</strain>
    </source>
</reference>
<feature type="region of interest" description="Disordered" evidence="1">
    <location>
        <begin position="1"/>
        <end position="107"/>
    </location>
</feature>
<dbReference type="Proteomes" id="UP000191672">
    <property type="component" value="Unassembled WGS sequence"/>
</dbReference>
<sequence length="107" mass="12729">MASPSDTIIITDDEELPSLEPGSSRPRKAPRRDYSYRNFENMIVEAVADETDTTPSRKRKRTETKEPSSERQLNKKQRLQEKSRILQDELRQERERHQKTQEERSKE</sequence>
<dbReference type="EMBL" id="MDYN01000071">
    <property type="protein sequence ID" value="OQD78930.1"/>
    <property type="molecule type" value="Genomic_DNA"/>
</dbReference>
<gene>
    <name evidence="2" type="ORF">PENANT_c071G07560</name>
</gene>
<organism evidence="2 3">
    <name type="scientific">Penicillium antarcticum</name>
    <dbReference type="NCBI Taxonomy" id="416450"/>
    <lineage>
        <taxon>Eukaryota</taxon>
        <taxon>Fungi</taxon>
        <taxon>Dikarya</taxon>
        <taxon>Ascomycota</taxon>
        <taxon>Pezizomycotina</taxon>
        <taxon>Eurotiomycetes</taxon>
        <taxon>Eurotiomycetidae</taxon>
        <taxon>Eurotiales</taxon>
        <taxon>Aspergillaceae</taxon>
        <taxon>Penicillium</taxon>
    </lineage>
</organism>
<proteinExistence type="predicted"/>
<evidence type="ECO:0000313" key="2">
    <source>
        <dbReference type="EMBL" id="OQD78930.1"/>
    </source>
</evidence>
<comment type="caution">
    <text evidence="2">The sequence shown here is derived from an EMBL/GenBank/DDBJ whole genome shotgun (WGS) entry which is preliminary data.</text>
</comment>
<name>A0A1V6PPG1_9EURO</name>
<protein>
    <submittedName>
        <fullName evidence="2">Uncharacterized protein</fullName>
    </submittedName>
</protein>
<feature type="compositionally biased region" description="Basic and acidic residues" evidence="1">
    <location>
        <begin position="63"/>
        <end position="107"/>
    </location>
</feature>
<evidence type="ECO:0000256" key="1">
    <source>
        <dbReference type="SAM" id="MobiDB-lite"/>
    </source>
</evidence>
<evidence type="ECO:0000313" key="3">
    <source>
        <dbReference type="Proteomes" id="UP000191672"/>
    </source>
</evidence>
<dbReference type="STRING" id="416450.A0A1V6PPG1"/>
<keyword evidence="3" id="KW-1185">Reference proteome</keyword>
<accession>A0A1V6PPG1</accession>
<dbReference type="AlphaFoldDB" id="A0A1V6PPG1"/>